<organism evidence="1 2">
    <name type="scientific">Antiquaquibacter oligotrophicus</name>
    <dbReference type="NCBI Taxonomy" id="2880260"/>
    <lineage>
        <taxon>Bacteria</taxon>
        <taxon>Bacillati</taxon>
        <taxon>Actinomycetota</taxon>
        <taxon>Actinomycetes</taxon>
        <taxon>Micrococcales</taxon>
        <taxon>Microbacteriaceae</taxon>
        <taxon>Antiquaquibacter</taxon>
    </lineage>
</organism>
<gene>
    <name evidence="1" type="ORF">M2152_000573</name>
</gene>
<dbReference type="PROSITE" id="PS51257">
    <property type="entry name" value="PROKAR_LIPOPROTEIN"/>
    <property type="match status" value="1"/>
</dbReference>
<dbReference type="Proteomes" id="UP001160142">
    <property type="component" value="Unassembled WGS sequence"/>
</dbReference>
<protein>
    <recommendedName>
        <fullName evidence="3">Lipoprotein</fullName>
    </recommendedName>
</protein>
<dbReference type="RefSeq" id="WP_322132746.1">
    <property type="nucleotide sequence ID" value="NZ_CP085036.1"/>
</dbReference>
<keyword evidence="2" id="KW-1185">Reference proteome</keyword>
<reference evidence="1 2" key="1">
    <citation type="submission" date="2023-04" db="EMBL/GenBank/DDBJ databases">
        <title>Genome Encyclopedia of Bacteria and Archaea VI: Functional Genomics of Type Strains.</title>
        <authorList>
            <person name="Whitman W."/>
        </authorList>
    </citation>
    <scope>NUCLEOTIDE SEQUENCE [LARGE SCALE GENOMIC DNA]</scope>
    <source>
        <strain evidence="1 2">SG_E_30_P1</strain>
    </source>
</reference>
<name>A0ABT6KKB3_9MICO</name>
<evidence type="ECO:0000313" key="1">
    <source>
        <dbReference type="EMBL" id="MDH6180391.1"/>
    </source>
</evidence>
<comment type="caution">
    <text evidence="1">The sequence shown here is derived from an EMBL/GenBank/DDBJ whole genome shotgun (WGS) entry which is preliminary data.</text>
</comment>
<evidence type="ECO:0008006" key="3">
    <source>
        <dbReference type="Google" id="ProtNLM"/>
    </source>
</evidence>
<proteinExistence type="predicted"/>
<evidence type="ECO:0000313" key="2">
    <source>
        <dbReference type="Proteomes" id="UP001160142"/>
    </source>
</evidence>
<accession>A0ABT6KKB3</accession>
<dbReference type="EMBL" id="JARXVQ010000001">
    <property type="protein sequence ID" value="MDH6180391.1"/>
    <property type="molecule type" value="Genomic_DNA"/>
</dbReference>
<sequence length="151" mass="14942">MTSARRIAAPVALALSIALVPLLSGCMGNPIESVIEGATGGEVDLGGSSLPSGYPEQEVPVIDGEILFGGGLGSGDSKVFNVTIRVSGETAIDDIRAQLEGAGIVAQADVGGAAAGTFVGTSDAWGVLVVVSEDGTNGWVANYTVTPAVTP</sequence>